<dbReference type="PRINTS" id="PR00862">
    <property type="entry name" value="PROLIGOPTASE"/>
</dbReference>
<dbReference type="FunFam" id="3.40.50.1820:FF:000005">
    <property type="entry name" value="Prolyl endopeptidase"/>
    <property type="match status" value="1"/>
</dbReference>
<dbReference type="AlphaFoldDB" id="A0A1A7BWA5"/>
<dbReference type="InterPro" id="IPR023302">
    <property type="entry name" value="Pept_S9A_N"/>
</dbReference>
<proteinExistence type="inferred from homology"/>
<reference evidence="10 11" key="1">
    <citation type="submission" date="2016-04" db="EMBL/GenBank/DDBJ databases">
        <title>Draft genome sequence of Janthinobacterium psychrotolerans sp. nov., isolated from freshwater sediments in Denmark.</title>
        <authorList>
            <person name="Gong X."/>
            <person name="Skrivergaard S."/>
            <person name="Korsgaard B.S."/>
            <person name="Schreiber L."/>
            <person name="Marshall I.P."/>
            <person name="Finster K."/>
            <person name="Schramm A."/>
        </authorList>
    </citation>
    <scope>NUCLEOTIDE SEQUENCE [LARGE SCALE GENOMIC DNA]</scope>
    <source>
        <strain evidence="10 11">S3-2</strain>
    </source>
</reference>
<protein>
    <recommendedName>
        <fullName evidence="3">prolyl oligopeptidase</fullName>
        <ecNumber evidence="3">3.4.21.26</ecNumber>
    </recommendedName>
</protein>
<feature type="chain" id="PRO_5008355398" description="prolyl oligopeptidase" evidence="7">
    <location>
        <begin position="23"/>
        <end position="728"/>
    </location>
</feature>
<keyword evidence="11" id="KW-1185">Reference proteome</keyword>
<evidence type="ECO:0000256" key="1">
    <source>
        <dbReference type="ARBA" id="ARBA00001070"/>
    </source>
</evidence>
<evidence type="ECO:0000259" key="9">
    <source>
        <dbReference type="Pfam" id="PF02897"/>
    </source>
</evidence>
<evidence type="ECO:0000256" key="4">
    <source>
        <dbReference type="ARBA" id="ARBA00022670"/>
    </source>
</evidence>
<comment type="catalytic activity">
    <reaction evidence="1">
        <text>Hydrolysis of Pro-|-Xaa &gt;&gt; Ala-|-Xaa in oligopeptides.</text>
        <dbReference type="EC" id="3.4.21.26"/>
    </reaction>
</comment>
<feature type="domain" description="Peptidase S9A N-terminal" evidence="9">
    <location>
        <begin position="41"/>
        <end position="446"/>
    </location>
</feature>
<dbReference type="EC" id="3.4.21.26" evidence="3"/>
<feature type="domain" description="Peptidase S9 prolyl oligopeptidase catalytic" evidence="8">
    <location>
        <begin position="503"/>
        <end position="718"/>
    </location>
</feature>
<dbReference type="InterPro" id="IPR002470">
    <property type="entry name" value="Peptidase_S9A"/>
</dbReference>
<evidence type="ECO:0000313" key="11">
    <source>
        <dbReference type="Proteomes" id="UP000092713"/>
    </source>
</evidence>
<evidence type="ECO:0000256" key="3">
    <source>
        <dbReference type="ARBA" id="ARBA00011897"/>
    </source>
</evidence>
<dbReference type="InterPro" id="IPR002471">
    <property type="entry name" value="Pept_S9_AS"/>
</dbReference>
<dbReference type="Gene3D" id="3.40.50.1820">
    <property type="entry name" value="alpha/beta hydrolase"/>
    <property type="match status" value="1"/>
</dbReference>
<dbReference type="EMBL" id="LOCQ01000059">
    <property type="protein sequence ID" value="OBV37856.1"/>
    <property type="molecule type" value="Genomic_DNA"/>
</dbReference>
<name>A0A1A7BWA5_9BURK</name>
<evidence type="ECO:0000256" key="6">
    <source>
        <dbReference type="ARBA" id="ARBA00022825"/>
    </source>
</evidence>
<dbReference type="Pfam" id="PF00326">
    <property type="entry name" value="Peptidase_S9"/>
    <property type="match status" value="1"/>
</dbReference>
<dbReference type="GO" id="GO:0005829">
    <property type="term" value="C:cytosol"/>
    <property type="evidence" value="ECO:0007669"/>
    <property type="project" value="TreeGrafter"/>
</dbReference>
<comment type="similarity">
    <text evidence="2">Belongs to the peptidase S9A family.</text>
</comment>
<dbReference type="Proteomes" id="UP000092713">
    <property type="component" value="Unassembled WGS sequence"/>
</dbReference>
<evidence type="ECO:0000256" key="7">
    <source>
        <dbReference type="SAM" id="SignalP"/>
    </source>
</evidence>
<accession>A0A1A7BWA5</accession>
<evidence type="ECO:0000259" key="8">
    <source>
        <dbReference type="Pfam" id="PF00326"/>
    </source>
</evidence>
<dbReference type="OrthoDB" id="9801421at2"/>
<dbReference type="GO" id="GO:0070012">
    <property type="term" value="F:oligopeptidase activity"/>
    <property type="evidence" value="ECO:0007669"/>
    <property type="project" value="TreeGrafter"/>
</dbReference>
<evidence type="ECO:0000256" key="5">
    <source>
        <dbReference type="ARBA" id="ARBA00022801"/>
    </source>
</evidence>
<keyword evidence="4" id="KW-0645">Protease</keyword>
<evidence type="ECO:0000313" key="10">
    <source>
        <dbReference type="EMBL" id="OBV37856.1"/>
    </source>
</evidence>
<evidence type="ECO:0000256" key="2">
    <source>
        <dbReference type="ARBA" id="ARBA00005228"/>
    </source>
</evidence>
<organism evidence="10 11">
    <name type="scientific">Janthinobacterium psychrotolerans</name>
    <dbReference type="NCBI Taxonomy" id="1747903"/>
    <lineage>
        <taxon>Bacteria</taxon>
        <taxon>Pseudomonadati</taxon>
        <taxon>Pseudomonadota</taxon>
        <taxon>Betaproteobacteria</taxon>
        <taxon>Burkholderiales</taxon>
        <taxon>Oxalobacteraceae</taxon>
        <taxon>Janthinobacterium</taxon>
    </lineage>
</organism>
<dbReference type="PATRIC" id="fig|1747903.4.peg.1389"/>
<comment type="caution">
    <text evidence="10">The sequence shown here is derived from an EMBL/GenBank/DDBJ whole genome shotgun (WGS) entry which is preliminary data.</text>
</comment>
<keyword evidence="7" id="KW-0732">Signal</keyword>
<dbReference type="RefSeq" id="WP_065309395.1">
    <property type="nucleotide sequence ID" value="NZ_LOCQ01000059.1"/>
</dbReference>
<dbReference type="SUPFAM" id="SSF50993">
    <property type="entry name" value="Peptidase/esterase 'gauge' domain"/>
    <property type="match status" value="1"/>
</dbReference>
<keyword evidence="6" id="KW-0720">Serine protease</keyword>
<dbReference type="Gene3D" id="2.130.10.120">
    <property type="entry name" value="Prolyl oligopeptidase, N-terminal domain"/>
    <property type="match status" value="1"/>
</dbReference>
<dbReference type="STRING" id="1747903.ASR47_1004131"/>
<gene>
    <name evidence="10" type="ORF">ASR47_1004131</name>
</gene>
<feature type="signal peptide" evidence="7">
    <location>
        <begin position="1"/>
        <end position="22"/>
    </location>
</feature>
<dbReference type="SUPFAM" id="SSF53474">
    <property type="entry name" value="alpha/beta-Hydrolases"/>
    <property type="match status" value="1"/>
</dbReference>
<dbReference type="GO" id="GO:0006508">
    <property type="term" value="P:proteolysis"/>
    <property type="evidence" value="ECO:0007669"/>
    <property type="project" value="UniProtKB-KW"/>
</dbReference>
<dbReference type="PANTHER" id="PTHR42881">
    <property type="entry name" value="PROLYL ENDOPEPTIDASE"/>
    <property type="match status" value="1"/>
</dbReference>
<dbReference type="PROSITE" id="PS00708">
    <property type="entry name" value="PRO_ENDOPEP_SER"/>
    <property type="match status" value="1"/>
</dbReference>
<dbReference type="PANTHER" id="PTHR42881:SF2">
    <property type="entry name" value="PROLYL ENDOPEPTIDASE"/>
    <property type="match status" value="1"/>
</dbReference>
<sequence length="728" mass="79972">MQLRSATLVFSLLAAFGGNALAQTAAQQACPAGNSPAVTYPVTKKVDQQDSYFGTTIADPYRWLEDANSAETHDWVVEQNKLTQSFLGTIPEREAIKQRLTKLWNYERFSTPTKQGGRYFYTRNDGLQNQAVLYTVKKLTDEPRLLLDPNTLSADGTVALAGTSISPNGKFLAYATAASGSDWNEWKVRDIDTGKDLSDEIKWAKFSGASWTKDNAGFFYSRYDAPKEATKLADINYFQKLYFHKLGTPQSADVLVFDRPDQKEWAFGGSKVSDDGNYLIITATQGTERKNRIFYKDLRQKNAKVVGLLEEFDASYSFIDNVGPVFYFATDNKAPKSRVIAIDIRQPLPADWKEIVPQSEQTLVSANILNNQLVLDYLKDAQTQITITDLNGKLVRQVALPGIGSAGGFSGKRHDTETFYSYTSFTTPATIYRYDMKTGKSTVYRQPKVDFDPNAFDVRQQFFTSRDGTKVPMFIVSKKGMKLDGSNPTYLYGYGGFNVSLTPSFSVANLAWVEMGGVYVMANLRGGGEYGEAWHQAGTKLNKQNVFDDFIGAAEWLVANKVTSPSKLAIGGGSNGGLLVGAAMTQRPDLFAAAIPQVGVLDMLRFHKFTVGWGWVPDYGSSDDAEQFKALVKYSPLHNLKAGGCYPATMITTADHDDRVVPAHSFKFAAAAQAAQGGAAPVLIRIDSKAGHGAGKPTAKQIEEVADRWGFLSRALKMTAEPAKVAAQ</sequence>
<dbReference type="FunFam" id="2.130.10.120:FF:000001">
    <property type="entry name" value="Prolyl endopeptidase"/>
    <property type="match status" value="1"/>
</dbReference>
<dbReference type="Pfam" id="PF02897">
    <property type="entry name" value="Peptidase_S9_N"/>
    <property type="match status" value="1"/>
</dbReference>
<keyword evidence="5 10" id="KW-0378">Hydrolase</keyword>
<dbReference type="InterPro" id="IPR001375">
    <property type="entry name" value="Peptidase_S9_cat"/>
</dbReference>
<dbReference type="InterPro" id="IPR029058">
    <property type="entry name" value="AB_hydrolase_fold"/>
</dbReference>
<dbReference type="InterPro" id="IPR051167">
    <property type="entry name" value="Prolyl_oligopep/macrocyclase"/>
</dbReference>
<dbReference type="GO" id="GO:0004252">
    <property type="term" value="F:serine-type endopeptidase activity"/>
    <property type="evidence" value="ECO:0007669"/>
    <property type="project" value="UniProtKB-EC"/>
</dbReference>